<reference evidence="4 5" key="2">
    <citation type="submission" date="2018-06" db="EMBL/GenBank/DDBJ databases">
        <title>Metagenomic assembly of (sub)arctic Cyanobacteria and their associated microbiome from non-axenic cultures.</title>
        <authorList>
            <person name="Baurain D."/>
        </authorList>
    </citation>
    <scope>NUCLEOTIDE SEQUENCE [LARGE SCALE GENOMIC DNA]</scope>
    <source>
        <strain evidence="4">ULC129bin1</strain>
    </source>
</reference>
<dbReference type="SUPFAM" id="SSF47781">
    <property type="entry name" value="RuvA domain 2-like"/>
    <property type="match status" value="1"/>
</dbReference>
<evidence type="ECO:0000313" key="4">
    <source>
        <dbReference type="EMBL" id="PZO14861.1"/>
    </source>
</evidence>
<dbReference type="InterPro" id="IPR036388">
    <property type="entry name" value="WH-like_DNA-bd_sf"/>
</dbReference>
<comment type="caution">
    <text evidence="4">The sequence shown here is derived from an EMBL/GenBank/DDBJ whole genome shotgun (WGS) entry which is preliminary data.</text>
</comment>
<feature type="domain" description="DprA winged helix" evidence="3">
    <location>
        <begin position="326"/>
        <end position="381"/>
    </location>
</feature>
<dbReference type="Gene3D" id="3.40.50.450">
    <property type="match status" value="1"/>
</dbReference>
<organism evidence="4 5">
    <name type="scientific">Leptolyngbya foveolarum</name>
    <dbReference type="NCBI Taxonomy" id="47253"/>
    <lineage>
        <taxon>Bacteria</taxon>
        <taxon>Bacillati</taxon>
        <taxon>Cyanobacteriota</taxon>
        <taxon>Cyanophyceae</taxon>
        <taxon>Leptolyngbyales</taxon>
        <taxon>Leptolyngbyaceae</taxon>
        <taxon>Leptolyngbya group</taxon>
        <taxon>Leptolyngbya</taxon>
    </lineage>
</organism>
<comment type="similarity">
    <text evidence="1">Belongs to the DprA/Smf family.</text>
</comment>
<dbReference type="NCBIfam" id="TIGR00732">
    <property type="entry name" value="dprA"/>
    <property type="match status" value="1"/>
</dbReference>
<dbReference type="SUPFAM" id="SSF102405">
    <property type="entry name" value="MCP/YpsA-like"/>
    <property type="match status" value="1"/>
</dbReference>
<evidence type="ECO:0000259" key="3">
    <source>
        <dbReference type="Pfam" id="PF17782"/>
    </source>
</evidence>
<reference evidence="5" key="1">
    <citation type="submission" date="2018-04" db="EMBL/GenBank/DDBJ databases">
        <authorList>
            <person name="Cornet L."/>
        </authorList>
    </citation>
    <scope>NUCLEOTIDE SEQUENCE [LARGE SCALE GENOMIC DNA]</scope>
</reference>
<feature type="domain" description="Smf/DprA SLOG" evidence="2">
    <location>
        <begin position="80"/>
        <end position="289"/>
    </location>
</feature>
<dbReference type="PANTHER" id="PTHR43022">
    <property type="entry name" value="PROTEIN SMF"/>
    <property type="match status" value="1"/>
</dbReference>
<dbReference type="EMBL" id="QBMC01000101">
    <property type="protein sequence ID" value="PZO14861.1"/>
    <property type="molecule type" value="Genomic_DNA"/>
</dbReference>
<dbReference type="Pfam" id="PF02481">
    <property type="entry name" value="DNA_processg_A"/>
    <property type="match status" value="1"/>
</dbReference>
<name>A0A2W4VRH2_9CYAN</name>
<gene>
    <name evidence="4" type="primary">dprA</name>
    <name evidence="4" type="ORF">DCF25_14395</name>
</gene>
<dbReference type="InterPro" id="IPR041614">
    <property type="entry name" value="DprA_WH"/>
</dbReference>
<evidence type="ECO:0000259" key="2">
    <source>
        <dbReference type="Pfam" id="PF02481"/>
    </source>
</evidence>
<accession>A0A2W4VRH2</accession>
<protein>
    <submittedName>
        <fullName evidence="4">DNA-protecting protein DprA</fullName>
    </submittedName>
</protein>
<evidence type="ECO:0000313" key="5">
    <source>
        <dbReference type="Proteomes" id="UP000249354"/>
    </source>
</evidence>
<proteinExistence type="inferred from homology"/>
<evidence type="ECO:0000256" key="1">
    <source>
        <dbReference type="ARBA" id="ARBA00006525"/>
    </source>
</evidence>
<dbReference type="InterPro" id="IPR057666">
    <property type="entry name" value="DrpA_SLOG"/>
</dbReference>
<dbReference type="PANTHER" id="PTHR43022:SF1">
    <property type="entry name" value="PROTEIN SMF"/>
    <property type="match status" value="1"/>
</dbReference>
<dbReference type="Pfam" id="PF17782">
    <property type="entry name" value="WHD_DprA"/>
    <property type="match status" value="1"/>
</dbReference>
<dbReference type="AlphaFoldDB" id="A0A2W4VRH2"/>
<dbReference type="GO" id="GO:0009294">
    <property type="term" value="P:DNA-mediated transformation"/>
    <property type="evidence" value="ECO:0007669"/>
    <property type="project" value="InterPro"/>
</dbReference>
<dbReference type="InterPro" id="IPR010994">
    <property type="entry name" value="RuvA_2-like"/>
</dbReference>
<sequence length="387" mass="41684">MATERAYWLAWSKVKNVGPVSIKRLWEHFGSLEVAWRASAGDLLAVDGIGLLIAEGITAQRPKLDPEALLAQHEKENKAFWTPADADYPALLFAINDPPPVLYYHGDLRLNDLSGLSVGIVGTRSPSPYGKRWTQNLSTRLVQAGAVIVSGLAQGIDTYAHESCLQVGGLTVAVVGTGVDRVYPAQNVRLHRQIVETGLVLSEYPDGTGPDRKHFPQRNRIIAGLSRAILVTEAPEKSGALITARLANDYCREVYALPCSLDNEKGLGCLRVIAQGAQMILGEQALIDALVELPPVNVVTPAPVKTLVAGEQGLSTQLRPLVETVPVPDLSPFFTQVLNAVSVEPISLDQIVLSAQTNVGEVLGALTYLELLELVTQVPGGTQYQRV</sequence>
<dbReference type="InterPro" id="IPR003488">
    <property type="entry name" value="DprA"/>
</dbReference>
<dbReference type="Gene3D" id="1.10.10.10">
    <property type="entry name" value="Winged helix-like DNA-binding domain superfamily/Winged helix DNA-binding domain"/>
    <property type="match status" value="1"/>
</dbReference>
<dbReference type="Proteomes" id="UP000249354">
    <property type="component" value="Unassembled WGS sequence"/>
</dbReference>